<reference evidence="2" key="1">
    <citation type="submission" date="2021-03" db="EMBL/GenBank/DDBJ databases">
        <title>Antimicrobial resistance genes in bacteria isolated from Japanese honey, and their potential for conferring macrolide and lincosamide resistance in the American foulbrood pathogen Paenibacillus larvae.</title>
        <authorList>
            <person name="Okamoto M."/>
            <person name="Kumagai M."/>
            <person name="Kanamori H."/>
            <person name="Takamatsu D."/>
        </authorList>
    </citation>
    <scope>NUCLEOTIDE SEQUENCE</scope>
    <source>
        <strain evidence="2">J40TS1</strain>
    </source>
</reference>
<feature type="domain" description="Copper amine oxidase-like N-terminal" evidence="1">
    <location>
        <begin position="292"/>
        <end position="403"/>
    </location>
</feature>
<dbReference type="SUPFAM" id="SSF52266">
    <property type="entry name" value="SGNH hydrolase"/>
    <property type="match status" value="1"/>
</dbReference>
<dbReference type="Pfam" id="PF00657">
    <property type="entry name" value="Lipase_GDSL"/>
    <property type="match status" value="1"/>
</dbReference>
<evidence type="ECO:0000259" key="1">
    <source>
        <dbReference type="Pfam" id="PF07833"/>
    </source>
</evidence>
<dbReference type="EMBL" id="BOSE01000002">
    <property type="protein sequence ID" value="GIP15771.1"/>
    <property type="molecule type" value="Genomic_DNA"/>
</dbReference>
<accession>A0A920CWB4</accession>
<protein>
    <recommendedName>
        <fullName evidence="1">Copper amine oxidase-like N-terminal domain-containing protein</fullName>
    </recommendedName>
</protein>
<dbReference type="InterPro" id="IPR012854">
    <property type="entry name" value="Cu_amine_oxidase-like_N"/>
</dbReference>
<organism evidence="2 3">
    <name type="scientific">Paenibacillus montaniterrae</name>
    <dbReference type="NCBI Taxonomy" id="429341"/>
    <lineage>
        <taxon>Bacteria</taxon>
        <taxon>Bacillati</taxon>
        <taxon>Bacillota</taxon>
        <taxon>Bacilli</taxon>
        <taxon>Bacillales</taxon>
        <taxon>Paenibacillaceae</taxon>
        <taxon>Paenibacillus</taxon>
    </lineage>
</organism>
<dbReference type="Pfam" id="PF07833">
    <property type="entry name" value="Cu_amine_oxidN1"/>
    <property type="match status" value="1"/>
</dbReference>
<dbReference type="Proteomes" id="UP000683139">
    <property type="component" value="Unassembled WGS sequence"/>
</dbReference>
<gene>
    <name evidence="2" type="ORF">J40TS1_14130</name>
</gene>
<dbReference type="InterPro" id="IPR036514">
    <property type="entry name" value="SGNH_hydro_sf"/>
</dbReference>
<evidence type="ECO:0000313" key="2">
    <source>
        <dbReference type="EMBL" id="GIP15771.1"/>
    </source>
</evidence>
<dbReference type="Gene3D" id="3.30.457.10">
    <property type="entry name" value="Copper amine oxidase-like, N-terminal domain"/>
    <property type="match status" value="1"/>
</dbReference>
<dbReference type="SUPFAM" id="SSF55383">
    <property type="entry name" value="Copper amine oxidase, domain N"/>
    <property type="match status" value="1"/>
</dbReference>
<name>A0A920CWB4_9BACL</name>
<sequence>MQTEKNLFNIVAIGDSLAVGYEKGFTDQSKPFGVGEQLHEQALFQGYRASYTNFGILGLTSDGLLRWLTTAQQGKTISAADLQAGLKDPRVDTLLANTSQFKQQLASANLIVLAIGGNDFLQILTKLDLDKPWSSWSETEREQLQADIAETTAQYESKLSSILSIIHELNANAVVVTQNQYLPLPKLNFNGTEGYIGVDSNLAKLLLEARAEINRKFDEVVSTYEGKGMSIQYIDAASVIESNSLGLTAIASGDIHPNAAGYKKLSEQYSKLIWGEHRQVQERREGIPLSVVVNGKEVISQYPTKLINGRTYLVLSDITKAIGAGLSWSNKTETATITIGERVVELKIGSNTYKVNGQTYKLNAEPAFLAKVNHESKTYVPVAALTEGLGLFTEYFAQTKTVFVNK</sequence>
<dbReference type="InterPro" id="IPR036582">
    <property type="entry name" value="Mao_N_sf"/>
</dbReference>
<dbReference type="GO" id="GO:0016788">
    <property type="term" value="F:hydrolase activity, acting on ester bonds"/>
    <property type="evidence" value="ECO:0007669"/>
    <property type="project" value="InterPro"/>
</dbReference>
<dbReference type="Gene3D" id="3.40.50.1110">
    <property type="entry name" value="SGNH hydrolase"/>
    <property type="match status" value="1"/>
</dbReference>
<comment type="caution">
    <text evidence="2">The sequence shown here is derived from an EMBL/GenBank/DDBJ whole genome shotgun (WGS) entry which is preliminary data.</text>
</comment>
<dbReference type="RefSeq" id="WP_213514044.1">
    <property type="nucleotide sequence ID" value="NZ_BOSE01000002.1"/>
</dbReference>
<dbReference type="AlphaFoldDB" id="A0A920CWB4"/>
<dbReference type="InterPro" id="IPR001087">
    <property type="entry name" value="GDSL"/>
</dbReference>
<keyword evidence="3" id="KW-1185">Reference proteome</keyword>
<proteinExistence type="predicted"/>
<evidence type="ECO:0000313" key="3">
    <source>
        <dbReference type="Proteomes" id="UP000683139"/>
    </source>
</evidence>